<dbReference type="Pfam" id="PF10459">
    <property type="entry name" value="Peptidase_S46"/>
    <property type="match status" value="1"/>
</dbReference>
<dbReference type="SUPFAM" id="SSF50494">
    <property type="entry name" value="Trypsin-like serine proteases"/>
    <property type="match status" value="1"/>
</dbReference>
<dbReference type="GO" id="GO:0006508">
    <property type="term" value="P:proteolysis"/>
    <property type="evidence" value="ECO:0007669"/>
    <property type="project" value="UniProtKB-KW"/>
</dbReference>
<evidence type="ECO:0000313" key="7">
    <source>
        <dbReference type="EMBL" id="KXV22159.1"/>
    </source>
</evidence>
<accession>A0A149S621</accession>
<evidence type="ECO:0000256" key="5">
    <source>
        <dbReference type="ARBA" id="ARBA00022801"/>
    </source>
</evidence>
<keyword evidence="4 6" id="KW-0732">Signal</keyword>
<dbReference type="InterPro" id="IPR043504">
    <property type="entry name" value="Peptidase_S1_PA_chymotrypsin"/>
</dbReference>
<dbReference type="InterPro" id="IPR009003">
    <property type="entry name" value="Peptidase_S1_PA"/>
</dbReference>
<evidence type="ECO:0000256" key="6">
    <source>
        <dbReference type="RuleBase" id="RU366067"/>
    </source>
</evidence>
<keyword evidence="3 6" id="KW-0645">Protease</keyword>
<keyword evidence="5 6" id="KW-0378">Hydrolase</keyword>
<dbReference type="AlphaFoldDB" id="A0A149S621"/>
<dbReference type="GO" id="GO:0070009">
    <property type="term" value="F:serine-type aminopeptidase activity"/>
    <property type="evidence" value="ECO:0007669"/>
    <property type="project" value="UniProtKB-UniRule"/>
</dbReference>
<reference evidence="7" key="1">
    <citation type="submission" date="2015-06" db="EMBL/GenBank/DDBJ databases">
        <title>Improved classification and identification of acetic acid bacteria using matrix-assisted laser desorption/ionization time-of-flight mass spectrometry; Gluconobacter nephelii and Gluconobacter uchimurae are later heterotypic synonyms of Gluconobacter japonicus and Gluconobacter oxydans, respectively.</title>
        <authorList>
            <person name="Li L."/>
            <person name="Cleenwerck I."/>
            <person name="De Vuyst L."/>
            <person name="Vandamme P."/>
        </authorList>
    </citation>
    <scope>NUCLEOTIDE SEQUENCE [LARGE SCALE GENOMIC DNA]</scope>
    <source>
        <strain evidence="7">LMG 1676</strain>
    </source>
</reference>
<comment type="function">
    <text evidence="6">Catalyzes the removal of dipeptides from the N-terminus of oligopeptides.</text>
</comment>
<dbReference type="PANTHER" id="PTHR38469:SF1">
    <property type="entry name" value="PERIPLASMIC PEPTIDASE SUBFAMILY S1B"/>
    <property type="match status" value="1"/>
</dbReference>
<protein>
    <recommendedName>
        <fullName evidence="6">Dipeptidyl-peptidase</fullName>
        <ecNumber evidence="6">3.4.14.-</ecNumber>
    </recommendedName>
</protein>
<evidence type="ECO:0000256" key="3">
    <source>
        <dbReference type="ARBA" id="ARBA00022670"/>
    </source>
</evidence>
<feature type="chain" id="PRO_5043073625" description="Dipeptidyl-peptidase" evidence="6">
    <location>
        <begin position="21"/>
        <end position="695"/>
    </location>
</feature>
<reference evidence="8" key="2">
    <citation type="submission" date="2020-04" db="EMBL/GenBank/DDBJ databases">
        <authorList>
            <person name="Sombolestani A."/>
        </authorList>
    </citation>
    <scope>NUCLEOTIDE SEQUENCE</scope>
    <source>
        <strain evidence="8">LMG1408</strain>
    </source>
</reference>
<organism evidence="7">
    <name type="scientific">Gluconobacter oxydans</name>
    <name type="common">Gluconobacter suboxydans</name>
    <dbReference type="NCBI Taxonomy" id="442"/>
    <lineage>
        <taxon>Bacteria</taxon>
        <taxon>Pseudomonadati</taxon>
        <taxon>Pseudomonadota</taxon>
        <taxon>Alphaproteobacteria</taxon>
        <taxon>Acetobacterales</taxon>
        <taxon>Acetobacteraceae</taxon>
        <taxon>Gluconobacter</taxon>
    </lineage>
</organism>
<sequence>MRKKSILFAIIPVFIGSAQAEEGMWTFDHLPVRQMKQQYGFEPSVEWINHVIQSSARLAEGCSASFVSGDGLVMTNHHCANTCLTDLSDKNHDYFHDGFSAREVSKEPQCPGMELDRLDQVKDVTGRVAEMTAGKHGAEYAKALQVANSVLTKECAVGDASHWRCDVVTLYHGGQTALYRYRRYQDVRLVMAPDQDIAFFGGDPDNFTFPRYDIDLSMLRVFEDGKPVHTPFFKFDPKGPKAGDLVFTSGNPGRTQRSLPASALTFQRDVSLPTIIAAYSTLEGALWQYSRESKTHLIDAQNTLFGVQNALKSLSGTAKALREPEVIEKREAEDQALQAWIDADAERRKTYGEPYKKVEAALAVQRQYYVHDYAITRTVHGLLGDAVMLVSAAYERKKPDTERRAGYHEAELAALETEIAAKVPVHTELETTTLALGMTTMRQILGEDDAAVHLILGTKSPDERAVELIQGTKLADPAERLALYKGGVKAIEASKDPMIVLARHLQLVLDTIRNRSRDQIEAPMHEAQGTIARAQFARAQAEGKADTLYPDATFSPRLSYGTVKGFQDGAKAIAPFTDFAGMYKHATGSDPFRLPQVWLDAKPHLNLSTKLDYVSTNDIVGGNSGSPVINRQGDVVGLIFDGNLDSLAGDLYYDIERNRAVSTDTSAIMAALRTVYHADALADELESGKLKSRPE</sequence>
<gene>
    <name evidence="7" type="ORF">AD934_01705</name>
    <name evidence="8" type="ORF">HKD20_12975</name>
</gene>
<dbReference type="PATRIC" id="fig|442.8.peg.1317"/>
<comment type="caution">
    <text evidence="7">The sequence shown here is derived from an EMBL/GenBank/DDBJ whole genome shotgun (WGS) entry which is preliminary data.</text>
</comment>
<dbReference type="EMBL" id="LHZG01000103">
    <property type="protein sequence ID" value="KXV22159.1"/>
    <property type="molecule type" value="Genomic_DNA"/>
</dbReference>
<comment type="similarity">
    <text evidence="1 6">Belongs to the peptidase S46 family.</text>
</comment>
<dbReference type="Gene3D" id="2.40.10.10">
    <property type="entry name" value="Trypsin-like serine proteases"/>
    <property type="match status" value="1"/>
</dbReference>
<evidence type="ECO:0000256" key="2">
    <source>
        <dbReference type="ARBA" id="ARBA00022438"/>
    </source>
</evidence>
<dbReference type="GO" id="GO:0008239">
    <property type="term" value="F:dipeptidyl-peptidase activity"/>
    <property type="evidence" value="ECO:0007669"/>
    <property type="project" value="UniProtKB-UniRule"/>
</dbReference>
<keyword evidence="2 6" id="KW-0031">Aminopeptidase</keyword>
<dbReference type="Proteomes" id="UP000603665">
    <property type="component" value="Unassembled WGS sequence"/>
</dbReference>
<dbReference type="EC" id="3.4.14.-" evidence="6"/>
<dbReference type="EMBL" id="JABCQL010000046">
    <property type="protein sequence ID" value="MBF0857398.1"/>
    <property type="molecule type" value="Genomic_DNA"/>
</dbReference>
<dbReference type="Proteomes" id="UP000075655">
    <property type="component" value="Unassembled WGS sequence"/>
</dbReference>
<name>A0A149S621_GLUOY</name>
<reference evidence="8" key="3">
    <citation type="submission" date="2023-10" db="EMBL/GenBank/DDBJ databases">
        <title>Description of novel Gluconobacter species.</title>
        <authorList>
            <person name="Cleenwerck I."/>
            <person name="Cnockaert M."/>
            <person name="Borremans W."/>
            <person name="Wieme A.D."/>
            <person name="De Vuyst L."/>
            <person name="Vandamme P."/>
        </authorList>
    </citation>
    <scope>NUCLEOTIDE SEQUENCE</scope>
    <source>
        <strain evidence="8">LMG1408</strain>
    </source>
</reference>
<keyword evidence="6" id="KW-0720">Serine protease</keyword>
<feature type="signal peptide" evidence="6">
    <location>
        <begin position="1"/>
        <end position="20"/>
    </location>
</feature>
<evidence type="ECO:0000256" key="1">
    <source>
        <dbReference type="ARBA" id="ARBA00010491"/>
    </source>
</evidence>
<dbReference type="InterPro" id="IPR019500">
    <property type="entry name" value="Pep_S46"/>
</dbReference>
<evidence type="ECO:0000256" key="4">
    <source>
        <dbReference type="ARBA" id="ARBA00022729"/>
    </source>
</evidence>
<dbReference type="GO" id="GO:0043171">
    <property type="term" value="P:peptide catabolic process"/>
    <property type="evidence" value="ECO:0007669"/>
    <property type="project" value="UniProtKB-UniRule"/>
</dbReference>
<evidence type="ECO:0000313" key="8">
    <source>
        <dbReference type="EMBL" id="MBF0857398.1"/>
    </source>
</evidence>
<proteinExistence type="inferred from homology"/>
<dbReference type="PANTHER" id="PTHR38469">
    <property type="entry name" value="PERIPLASMIC PEPTIDASE SUBFAMILY S1B"/>
    <property type="match status" value="1"/>
</dbReference>